<sequence>MRRLILDSSHEQSIQDHSNVECDPIDSSMAYFLLRSGVVSVV</sequence>
<protein>
    <submittedName>
        <fullName evidence="1">Uncharacterized protein</fullName>
    </submittedName>
</protein>
<dbReference type="EMBL" id="GGEC01048306">
    <property type="protein sequence ID" value="MBX28790.1"/>
    <property type="molecule type" value="Transcribed_RNA"/>
</dbReference>
<proteinExistence type="predicted"/>
<organism evidence="1">
    <name type="scientific">Rhizophora mucronata</name>
    <name type="common">Asiatic mangrove</name>
    <dbReference type="NCBI Taxonomy" id="61149"/>
    <lineage>
        <taxon>Eukaryota</taxon>
        <taxon>Viridiplantae</taxon>
        <taxon>Streptophyta</taxon>
        <taxon>Embryophyta</taxon>
        <taxon>Tracheophyta</taxon>
        <taxon>Spermatophyta</taxon>
        <taxon>Magnoliopsida</taxon>
        <taxon>eudicotyledons</taxon>
        <taxon>Gunneridae</taxon>
        <taxon>Pentapetalae</taxon>
        <taxon>rosids</taxon>
        <taxon>fabids</taxon>
        <taxon>Malpighiales</taxon>
        <taxon>Rhizophoraceae</taxon>
        <taxon>Rhizophora</taxon>
    </lineage>
</organism>
<name>A0A2P2MEZ3_RHIMU</name>
<accession>A0A2P2MEZ3</accession>
<evidence type="ECO:0000313" key="1">
    <source>
        <dbReference type="EMBL" id="MBX28790.1"/>
    </source>
</evidence>
<reference evidence="1" key="1">
    <citation type="submission" date="2018-02" db="EMBL/GenBank/DDBJ databases">
        <title>Rhizophora mucronata_Transcriptome.</title>
        <authorList>
            <person name="Meera S.P."/>
            <person name="Sreeshan A."/>
            <person name="Augustine A."/>
        </authorList>
    </citation>
    <scope>NUCLEOTIDE SEQUENCE</scope>
    <source>
        <tissue evidence="1">Leaf</tissue>
    </source>
</reference>
<dbReference type="AlphaFoldDB" id="A0A2P2MEZ3"/>